<dbReference type="Proteomes" id="UP000004090">
    <property type="component" value="Unassembled WGS sequence"/>
</dbReference>
<dbReference type="Pfam" id="PF02576">
    <property type="entry name" value="RimP_N"/>
    <property type="match status" value="1"/>
</dbReference>
<gene>
    <name evidence="3" type="primary">rimP</name>
    <name evidence="6" type="ORF">EUBDOL_00007</name>
</gene>
<dbReference type="HAMAP" id="MF_01077">
    <property type="entry name" value="RimP"/>
    <property type="match status" value="1"/>
</dbReference>
<dbReference type="HOGENOM" id="CLU_070525_2_3_9"/>
<dbReference type="CDD" id="cd01734">
    <property type="entry name" value="YlxS_C"/>
    <property type="match status" value="1"/>
</dbReference>
<dbReference type="Gene3D" id="3.30.300.70">
    <property type="entry name" value="RimP-like superfamily, N-terminal"/>
    <property type="match status" value="1"/>
</dbReference>
<sequence>MRISVILKKKTRSGRSHSFIIFKKENVMEHNEKIKQLVSDVLGDELVLYDVAWHQEGKNKILQIAIMRKDGTMDIDTCAEVSEKISAKLDEEDFIQSEYFLEVCSPGAERELKTYEQIKDAIGEFVYVKLKDPKAGMCDVKGTLLSCEENSILIQYMDKAVKKKAEIEIANIALIRLSVKI</sequence>
<dbReference type="eggNOG" id="COG0779">
    <property type="taxonomic scope" value="Bacteria"/>
</dbReference>
<evidence type="ECO:0000313" key="7">
    <source>
        <dbReference type="Proteomes" id="UP000004090"/>
    </source>
</evidence>
<evidence type="ECO:0000313" key="6">
    <source>
        <dbReference type="EMBL" id="EDP12372.1"/>
    </source>
</evidence>
<dbReference type="PANTHER" id="PTHR33867">
    <property type="entry name" value="RIBOSOME MATURATION FACTOR RIMP"/>
    <property type="match status" value="1"/>
</dbReference>
<dbReference type="GO" id="GO:0006412">
    <property type="term" value="P:translation"/>
    <property type="evidence" value="ECO:0007669"/>
    <property type="project" value="TreeGrafter"/>
</dbReference>
<organism evidence="6 7">
    <name type="scientific">Amedibacillus dolichus DSM 3991</name>
    <dbReference type="NCBI Taxonomy" id="428127"/>
    <lineage>
        <taxon>Bacteria</taxon>
        <taxon>Bacillati</taxon>
        <taxon>Bacillota</taxon>
        <taxon>Erysipelotrichia</taxon>
        <taxon>Erysipelotrichales</taxon>
        <taxon>Erysipelotrichaceae</taxon>
        <taxon>Amedibacillus</taxon>
    </lineage>
</organism>
<dbReference type="InterPro" id="IPR028998">
    <property type="entry name" value="RimP_C"/>
</dbReference>
<feature type="domain" description="Ribosome maturation factor RimP C-terminal" evidence="5">
    <location>
        <begin position="112"/>
        <end position="180"/>
    </location>
</feature>
<dbReference type="InterPro" id="IPR003728">
    <property type="entry name" value="Ribosome_maturation_RimP"/>
</dbReference>
<dbReference type="Pfam" id="PF17384">
    <property type="entry name" value="DUF150_C"/>
    <property type="match status" value="1"/>
</dbReference>
<dbReference type="PANTHER" id="PTHR33867:SF1">
    <property type="entry name" value="RIBOSOME MATURATION FACTOR RIMP"/>
    <property type="match status" value="1"/>
</dbReference>
<comment type="similarity">
    <text evidence="3">Belongs to the RimP family.</text>
</comment>
<dbReference type="EMBL" id="ABAW02000002">
    <property type="protein sequence ID" value="EDP12372.1"/>
    <property type="molecule type" value="Genomic_DNA"/>
</dbReference>
<evidence type="ECO:0000259" key="5">
    <source>
        <dbReference type="Pfam" id="PF17384"/>
    </source>
</evidence>
<dbReference type="SUPFAM" id="SSF75420">
    <property type="entry name" value="YhbC-like, N-terminal domain"/>
    <property type="match status" value="1"/>
</dbReference>
<evidence type="ECO:0000259" key="4">
    <source>
        <dbReference type="Pfam" id="PF02576"/>
    </source>
</evidence>
<dbReference type="GO" id="GO:0005829">
    <property type="term" value="C:cytosol"/>
    <property type="evidence" value="ECO:0007669"/>
    <property type="project" value="TreeGrafter"/>
</dbReference>
<accession>A8R7M6</accession>
<dbReference type="InterPro" id="IPR036847">
    <property type="entry name" value="RimP_C_sf"/>
</dbReference>
<keyword evidence="2 3" id="KW-0690">Ribosome biogenesis</keyword>
<dbReference type="InterPro" id="IPR035956">
    <property type="entry name" value="RimP_N_sf"/>
</dbReference>
<name>A8R7M6_9FIRM</name>
<dbReference type="AlphaFoldDB" id="A8R7M6"/>
<dbReference type="SUPFAM" id="SSF74942">
    <property type="entry name" value="YhbC-like, C-terminal domain"/>
    <property type="match status" value="1"/>
</dbReference>
<dbReference type="Gene3D" id="2.30.30.180">
    <property type="entry name" value="Ribosome maturation factor RimP, C-terminal domain"/>
    <property type="match status" value="1"/>
</dbReference>
<dbReference type="GO" id="GO:0000028">
    <property type="term" value="P:ribosomal small subunit assembly"/>
    <property type="evidence" value="ECO:0007669"/>
    <property type="project" value="TreeGrafter"/>
</dbReference>
<feature type="domain" description="Ribosome maturation factor RimP N-terminal" evidence="4">
    <location>
        <begin position="45"/>
        <end position="109"/>
    </location>
</feature>
<comment type="subcellular location">
    <subcellularLocation>
        <location evidence="3">Cytoplasm</location>
    </subcellularLocation>
</comment>
<proteinExistence type="inferred from homology"/>
<reference evidence="6 7" key="1">
    <citation type="submission" date="2007-09" db="EMBL/GenBank/DDBJ databases">
        <title>Draft genome sequence of Eubacterium dolichum (DSM 3991).</title>
        <authorList>
            <person name="Sudarsanam P."/>
            <person name="Ley R."/>
            <person name="Guruge J."/>
            <person name="Turnbaugh P.J."/>
            <person name="Mahowald M."/>
            <person name="Liep D."/>
            <person name="Gordon J."/>
        </authorList>
    </citation>
    <scope>NUCLEOTIDE SEQUENCE [LARGE SCALE GENOMIC DNA]</scope>
    <source>
        <strain evidence="6 7">DSM 3991</strain>
    </source>
</reference>
<dbReference type="STRING" id="428127.EUBDOL_00007"/>
<comment type="caution">
    <text evidence="6">The sequence shown here is derived from an EMBL/GenBank/DDBJ whole genome shotgun (WGS) entry which is preliminary data.</text>
</comment>
<comment type="function">
    <text evidence="3">Required for maturation of 30S ribosomal subunits.</text>
</comment>
<dbReference type="InterPro" id="IPR028989">
    <property type="entry name" value="RimP_N"/>
</dbReference>
<evidence type="ECO:0000256" key="3">
    <source>
        <dbReference type="HAMAP-Rule" id="MF_01077"/>
    </source>
</evidence>
<evidence type="ECO:0000256" key="1">
    <source>
        <dbReference type="ARBA" id="ARBA00022490"/>
    </source>
</evidence>
<protein>
    <recommendedName>
        <fullName evidence="3">Ribosome maturation factor RimP</fullName>
    </recommendedName>
</protein>
<keyword evidence="1 3" id="KW-0963">Cytoplasm</keyword>
<reference evidence="6 7" key="2">
    <citation type="submission" date="2007-09" db="EMBL/GenBank/DDBJ databases">
        <authorList>
            <person name="Fulton L."/>
            <person name="Clifton S."/>
            <person name="Fulton B."/>
            <person name="Xu J."/>
            <person name="Minx P."/>
            <person name="Pepin K.H."/>
            <person name="Johnson M."/>
            <person name="Thiruvilangam P."/>
            <person name="Bhonagiri V."/>
            <person name="Nash W.E."/>
            <person name="Mardis E.R."/>
            <person name="Wilson R.K."/>
        </authorList>
    </citation>
    <scope>NUCLEOTIDE SEQUENCE [LARGE SCALE GENOMIC DNA]</scope>
    <source>
        <strain evidence="6 7">DSM 3991</strain>
    </source>
</reference>
<evidence type="ECO:0000256" key="2">
    <source>
        <dbReference type="ARBA" id="ARBA00022517"/>
    </source>
</evidence>